<proteinExistence type="predicted"/>
<name>A0A8T1FIH5_9STRA</name>
<protein>
    <submittedName>
        <fullName evidence="1">Uncharacterized protein</fullName>
    </submittedName>
</protein>
<sequence>MVRDIVQFRVDNRQVSMSSCTAQPTVKHFRRAQLEIAVVAAQCMTKMQLSERQVAQISVHTGFKLSISFFQCNLQRFLLV</sequence>
<evidence type="ECO:0000313" key="1">
    <source>
        <dbReference type="EMBL" id="KAG2976371.1"/>
    </source>
</evidence>
<dbReference type="EMBL" id="RCML01000463">
    <property type="protein sequence ID" value="KAG2976371.1"/>
    <property type="molecule type" value="Genomic_DNA"/>
</dbReference>
<gene>
    <name evidence="1" type="ORF">PC118_g13444</name>
</gene>
<dbReference type="Proteomes" id="UP000697107">
    <property type="component" value="Unassembled WGS sequence"/>
</dbReference>
<reference evidence="1" key="1">
    <citation type="submission" date="2018-10" db="EMBL/GenBank/DDBJ databases">
        <title>Effector identification in a new, highly contiguous assembly of the strawberry crown rot pathogen Phytophthora cactorum.</title>
        <authorList>
            <person name="Armitage A.D."/>
            <person name="Nellist C.F."/>
            <person name="Bates H."/>
            <person name="Vickerstaff R.J."/>
            <person name="Harrison R.J."/>
        </authorList>
    </citation>
    <scope>NUCLEOTIDE SEQUENCE</scope>
    <source>
        <strain evidence="1">P415</strain>
    </source>
</reference>
<dbReference type="AlphaFoldDB" id="A0A8T1FIH5"/>
<evidence type="ECO:0000313" key="2">
    <source>
        <dbReference type="Proteomes" id="UP000697107"/>
    </source>
</evidence>
<organism evidence="1 2">
    <name type="scientific">Phytophthora cactorum</name>
    <dbReference type="NCBI Taxonomy" id="29920"/>
    <lineage>
        <taxon>Eukaryota</taxon>
        <taxon>Sar</taxon>
        <taxon>Stramenopiles</taxon>
        <taxon>Oomycota</taxon>
        <taxon>Peronosporomycetes</taxon>
        <taxon>Peronosporales</taxon>
        <taxon>Peronosporaceae</taxon>
        <taxon>Phytophthora</taxon>
    </lineage>
</organism>
<accession>A0A8T1FIH5</accession>
<comment type="caution">
    <text evidence="1">The sequence shown here is derived from an EMBL/GenBank/DDBJ whole genome shotgun (WGS) entry which is preliminary data.</text>
</comment>